<protein>
    <recommendedName>
        <fullName evidence="1">Putative plant transposon protein domain-containing protein</fullName>
    </recommendedName>
</protein>
<proteinExistence type="predicted"/>
<accession>A0AA88DPV4</accession>
<feature type="domain" description="Putative plant transposon protein" evidence="1">
    <location>
        <begin position="53"/>
        <end position="207"/>
    </location>
</feature>
<keyword evidence="3" id="KW-1185">Reference proteome</keyword>
<dbReference type="InterPro" id="IPR046796">
    <property type="entry name" value="Transposase_32_dom"/>
</dbReference>
<reference evidence="2" key="1">
    <citation type="submission" date="2023-07" db="EMBL/GenBank/DDBJ databases">
        <title>draft genome sequence of fig (Ficus carica).</title>
        <authorList>
            <person name="Takahashi T."/>
            <person name="Nishimura K."/>
        </authorList>
    </citation>
    <scope>NUCLEOTIDE SEQUENCE</scope>
</reference>
<evidence type="ECO:0000313" key="3">
    <source>
        <dbReference type="Proteomes" id="UP001187192"/>
    </source>
</evidence>
<gene>
    <name evidence="2" type="ORF">TIFTF001_028471</name>
</gene>
<name>A0AA88DPV4_FICCA</name>
<evidence type="ECO:0000259" key="1">
    <source>
        <dbReference type="Pfam" id="PF20167"/>
    </source>
</evidence>
<dbReference type="Pfam" id="PF20167">
    <property type="entry name" value="Transposase_32"/>
    <property type="match status" value="1"/>
</dbReference>
<dbReference type="Proteomes" id="UP001187192">
    <property type="component" value="Unassembled WGS sequence"/>
</dbReference>
<organism evidence="2 3">
    <name type="scientific">Ficus carica</name>
    <name type="common">Common fig</name>
    <dbReference type="NCBI Taxonomy" id="3494"/>
    <lineage>
        <taxon>Eukaryota</taxon>
        <taxon>Viridiplantae</taxon>
        <taxon>Streptophyta</taxon>
        <taxon>Embryophyta</taxon>
        <taxon>Tracheophyta</taxon>
        <taxon>Spermatophyta</taxon>
        <taxon>Magnoliopsida</taxon>
        <taxon>eudicotyledons</taxon>
        <taxon>Gunneridae</taxon>
        <taxon>Pentapetalae</taxon>
        <taxon>rosids</taxon>
        <taxon>fabids</taxon>
        <taxon>Rosales</taxon>
        <taxon>Moraceae</taxon>
        <taxon>Ficeae</taxon>
        <taxon>Ficus</taxon>
    </lineage>
</organism>
<evidence type="ECO:0000313" key="2">
    <source>
        <dbReference type="EMBL" id="GMN59387.1"/>
    </source>
</evidence>
<comment type="caution">
    <text evidence="2">The sequence shown here is derived from an EMBL/GenBank/DDBJ whole genome shotgun (WGS) entry which is preliminary data.</text>
</comment>
<dbReference type="EMBL" id="BTGU01000086">
    <property type="protein sequence ID" value="GMN59387.1"/>
    <property type="molecule type" value="Genomic_DNA"/>
</dbReference>
<sequence length="247" mass="27826">MAPKRSRGSSSRPSSSSTSADIHLSLLQHLLDLLNPYLVRFRYNKEVSRFKNADDDCNGKGVVKGKTVKFDRTTINVFYGLEDIASEENKAFVETPNYPDVANFLWKQGTTWTYSHLTREPLSLPKATLRDQYTKAWHAFVFAWFYPSSHTSDVTKDRALLLYAILTGKSIDVGWVMHATIMSSARTSNRGLYFPLLITGLCKNAKVIYEDGIEVTQQPMRVLNKSQIASFKDDNAIAFARAGSSRP</sequence>
<dbReference type="AlphaFoldDB" id="A0AA88DPV4"/>